<dbReference type="InterPro" id="IPR000182">
    <property type="entry name" value="GNAT_dom"/>
</dbReference>
<dbReference type="SUPFAM" id="SSF55729">
    <property type="entry name" value="Acyl-CoA N-acyltransferases (Nat)"/>
    <property type="match status" value="1"/>
</dbReference>
<dbReference type="Gene3D" id="3.40.630.30">
    <property type="match status" value="1"/>
</dbReference>
<gene>
    <name evidence="2" type="ORF">O3V59_05855</name>
</gene>
<feature type="domain" description="N-acetyltransferase" evidence="1">
    <location>
        <begin position="140"/>
        <end position="276"/>
    </location>
</feature>
<dbReference type="CDD" id="cd04301">
    <property type="entry name" value="NAT_SF"/>
    <property type="match status" value="1"/>
</dbReference>
<dbReference type="AlphaFoldDB" id="A0A9X3TP43"/>
<comment type="caution">
    <text evidence="2">The sequence shown here is derived from an EMBL/GenBank/DDBJ whole genome shotgun (WGS) entry which is preliminary data.</text>
</comment>
<dbReference type="InterPro" id="IPR016181">
    <property type="entry name" value="Acyl_CoA_acyltransferase"/>
</dbReference>
<evidence type="ECO:0000313" key="2">
    <source>
        <dbReference type="EMBL" id="MDA5107874.1"/>
    </source>
</evidence>
<accession>A0A9X3TP43</accession>
<dbReference type="GO" id="GO:0016747">
    <property type="term" value="F:acyltransferase activity, transferring groups other than amino-acyl groups"/>
    <property type="evidence" value="ECO:0007669"/>
    <property type="project" value="InterPro"/>
</dbReference>
<keyword evidence="3" id="KW-1185">Reference proteome</keyword>
<dbReference type="Proteomes" id="UP001151071">
    <property type="component" value="Unassembled WGS sequence"/>
</dbReference>
<dbReference type="EMBL" id="JAPYYP010000005">
    <property type="protein sequence ID" value="MDA5107874.1"/>
    <property type="molecule type" value="Genomic_DNA"/>
</dbReference>
<protein>
    <submittedName>
        <fullName evidence="2">GNAT family N-acetyltransferase</fullName>
    </submittedName>
</protein>
<dbReference type="RefSeq" id="WP_029098757.1">
    <property type="nucleotide sequence ID" value="NZ_JAPYYP010000005.1"/>
</dbReference>
<name>A0A9X3TP43_9BACL</name>
<evidence type="ECO:0000313" key="3">
    <source>
        <dbReference type="Proteomes" id="UP001151071"/>
    </source>
</evidence>
<evidence type="ECO:0000259" key="1">
    <source>
        <dbReference type="PROSITE" id="PS51186"/>
    </source>
</evidence>
<sequence>MSRVMTLDLALRVEEAEIKTLRSRLTAIRERQGNPMGVEIRRIGGASLFTIKGIPGPSFNKVLGATGSDVDHVDEIIQAFRKQGIPCRFELIPGHVTPELFGRLADRGFYQAGFHTVLYGVLPKEQGGAPVEGLTLAEKIEVFEVNEDEFGLFGELYVKGFGLPALLSTGIADNNRVLHGRPGWKFYIAFVDGQAAGIGVLYMEDGVGNLAAACTVPEMRRKGCHMALIQRRIADARKGGCDLIIGQAVFGSVSQQNMQRIGMQIAYTKSIWVERP</sequence>
<reference evidence="2" key="1">
    <citation type="submission" date="2022-12" db="EMBL/GenBank/DDBJ databases">
        <title>Draft genome sequence of the thermophilic strain Brevibacillus thermoruber HT42, isolated from Los Humeros, Puebla, Mexico, with biotechnological potential.</title>
        <authorList>
            <person name="Lara Sanchez J."/>
            <person name="Solis Palacios R."/>
            <person name="Bustos Baena A.S."/>
            <person name="Ruz Baez A.E."/>
            <person name="Espinosa Luna G."/>
            <person name="Oliart Ros R.M."/>
        </authorList>
    </citation>
    <scope>NUCLEOTIDE SEQUENCE</scope>
    <source>
        <strain evidence="2">HT42</strain>
    </source>
</reference>
<dbReference type="PROSITE" id="PS51186">
    <property type="entry name" value="GNAT"/>
    <property type="match status" value="1"/>
</dbReference>
<proteinExistence type="predicted"/>
<organism evidence="2 3">
    <name type="scientific">Brevibacillus thermoruber</name>
    <dbReference type="NCBI Taxonomy" id="33942"/>
    <lineage>
        <taxon>Bacteria</taxon>
        <taxon>Bacillati</taxon>
        <taxon>Bacillota</taxon>
        <taxon>Bacilli</taxon>
        <taxon>Bacillales</taxon>
        <taxon>Paenibacillaceae</taxon>
        <taxon>Brevibacillus</taxon>
    </lineage>
</organism>